<comment type="caution">
    <text evidence="2">The sequence shown here is derived from an EMBL/GenBank/DDBJ whole genome shotgun (WGS) entry which is preliminary data.</text>
</comment>
<dbReference type="EMBL" id="JASJEV010000003">
    <property type="protein sequence ID" value="MDJ1158075.1"/>
    <property type="molecule type" value="Genomic_DNA"/>
</dbReference>
<sequence length="297" mass="31220">MTGASPQFRRIVLELHRSGYDPTTVQLAVELAELMHLDLFGRFIDDPGIVSLAGLPFAREFRVLECEWHVLDSEGVTRSRDLAIAAAQRLFAKAARTSTATCHFEIVHETAAGAARAGVRAEDILVVSQATGAAGRAAEPLPLAVDAAFRTAAGVLIVPGRIARRHGPVVAVVGGPDDPSVDVANALAIEAKEALLLLDLRSGVLSRAETGERATRTDDLLGLQRTPAATADAGAVTHLLGPTRERLIVVRRGVIDDAILSTIASRRGVPVLVLGSNGAGRPRSAASTRPLRAVGRT</sequence>
<dbReference type="Proteomes" id="UP001321492">
    <property type="component" value="Unassembled WGS sequence"/>
</dbReference>
<feature type="region of interest" description="Disordered" evidence="1">
    <location>
        <begin position="278"/>
        <end position="297"/>
    </location>
</feature>
<protein>
    <recommendedName>
        <fullName evidence="4">UspA domain-containing protein</fullName>
    </recommendedName>
</protein>
<evidence type="ECO:0008006" key="4">
    <source>
        <dbReference type="Google" id="ProtNLM"/>
    </source>
</evidence>
<proteinExistence type="predicted"/>
<evidence type="ECO:0000313" key="3">
    <source>
        <dbReference type="Proteomes" id="UP001321492"/>
    </source>
</evidence>
<accession>A0ABT7AFD6</accession>
<keyword evidence="3" id="KW-1185">Reference proteome</keyword>
<evidence type="ECO:0000256" key="1">
    <source>
        <dbReference type="SAM" id="MobiDB-lite"/>
    </source>
</evidence>
<evidence type="ECO:0000313" key="2">
    <source>
        <dbReference type="EMBL" id="MDJ1158075.1"/>
    </source>
</evidence>
<dbReference type="RefSeq" id="WP_283740056.1">
    <property type="nucleotide sequence ID" value="NZ_JASJEV010000003.1"/>
</dbReference>
<name>A0ABT7AFD6_9HYPH</name>
<organism evidence="2 3">
    <name type="scientific">Chelatococcus albus</name>
    <dbReference type="NCBI Taxonomy" id="3047466"/>
    <lineage>
        <taxon>Bacteria</taxon>
        <taxon>Pseudomonadati</taxon>
        <taxon>Pseudomonadota</taxon>
        <taxon>Alphaproteobacteria</taxon>
        <taxon>Hyphomicrobiales</taxon>
        <taxon>Chelatococcaceae</taxon>
        <taxon>Chelatococcus</taxon>
    </lineage>
</organism>
<reference evidence="2 3" key="1">
    <citation type="submission" date="2023-05" db="EMBL/GenBank/DDBJ databases">
        <title>Chelatococcus sp. nov., a moderately thermophilic bacterium isolated from hot spring microbial mat.</title>
        <authorList>
            <person name="Hu C.-J."/>
            <person name="Li W.-J."/>
        </authorList>
    </citation>
    <scope>NUCLEOTIDE SEQUENCE [LARGE SCALE GENOMIC DNA]</scope>
    <source>
        <strain evidence="2 3">SYSU G07232</strain>
    </source>
</reference>
<gene>
    <name evidence="2" type="ORF">QNA08_07485</name>
</gene>